<evidence type="ECO:0000313" key="3">
    <source>
        <dbReference type="Proteomes" id="UP001324115"/>
    </source>
</evidence>
<keyword evidence="3" id="KW-1185">Reference proteome</keyword>
<sequence>MTIAEDTANISIPRYNFRTTESETQTELQEHQCTPRQKHRRKNASQAHNPRDRSRECPKPRNPTIKFTALLSSQLIILVTKPLLLDLSSTSAAIMASAERCKRAATMKTLEAWPLGKESCFLYEKAGLVFML</sequence>
<name>A0AAN7DXR9_QUERU</name>
<evidence type="ECO:0000313" key="2">
    <source>
        <dbReference type="EMBL" id="KAK4557914.1"/>
    </source>
</evidence>
<protein>
    <submittedName>
        <fullName evidence="2">Uncharacterized protein</fullName>
    </submittedName>
</protein>
<dbReference type="EMBL" id="JAXUIC010000012">
    <property type="protein sequence ID" value="KAK4557914.1"/>
    <property type="molecule type" value="Genomic_DNA"/>
</dbReference>
<comment type="caution">
    <text evidence="2">The sequence shown here is derived from an EMBL/GenBank/DDBJ whole genome shotgun (WGS) entry which is preliminary data.</text>
</comment>
<dbReference type="Proteomes" id="UP001324115">
    <property type="component" value="Unassembled WGS sequence"/>
</dbReference>
<gene>
    <name evidence="2" type="ORF">RGQ29_007597</name>
</gene>
<organism evidence="2 3">
    <name type="scientific">Quercus rubra</name>
    <name type="common">Northern red oak</name>
    <name type="synonym">Quercus borealis</name>
    <dbReference type="NCBI Taxonomy" id="3512"/>
    <lineage>
        <taxon>Eukaryota</taxon>
        <taxon>Viridiplantae</taxon>
        <taxon>Streptophyta</taxon>
        <taxon>Embryophyta</taxon>
        <taxon>Tracheophyta</taxon>
        <taxon>Spermatophyta</taxon>
        <taxon>Magnoliopsida</taxon>
        <taxon>eudicotyledons</taxon>
        <taxon>Gunneridae</taxon>
        <taxon>Pentapetalae</taxon>
        <taxon>rosids</taxon>
        <taxon>fabids</taxon>
        <taxon>Fagales</taxon>
        <taxon>Fagaceae</taxon>
        <taxon>Quercus</taxon>
    </lineage>
</organism>
<proteinExistence type="predicted"/>
<dbReference type="AlphaFoldDB" id="A0AAN7DXR9"/>
<reference evidence="2 3" key="1">
    <citation type="journal article" date="2023" name="G3 (Bethesda)">
        <title>A haplotype-resolved chromosome-scale genome for Quercus rubra L. provides insights into the genetics of adaptive traits for red oak species.</title>
        <authorList>
            <person name="Kapoor B."/>
            <person name="Jenkins J."/>
            <person name="Schmutz J."/>
            <person name="Zhebentyayeva T."/>
            <person name="Kuelheim C."/>
            <person name="Coggeshall M."/>
            <person name="Heim C."/>
            <person name="Lasky J.R."/>
            <person name="Leites L."/>
            <person name="Islam-Faridi N."/>
            <person name="Romero-Severson J."/>
            <person name="DeLeo V.L."/>
            <person name="Lucas S.M."/>
            <person name="Lazic D."/>
            <person name="Gailing O."/>
            <person name="Carlson J."/>
            <person name="Staton M."/>
        </authorList>
    </citation>
    <scope>NUCLEOTIDE SEQUENCE [LARGE SCALE GENOMIC DNA]</scope>
    <source>
        <strain evidence="2">Pseudo-F2</strain>
    </source>
</reference>
<evidence type="ECO:0000256" key="1">
    <source>
        <dbReference type="SAM" id="MobiDB-lite"/>
    </source>
</evidence>
<feature type="compositionally biased region" description="Basic and acidic residues" evidence="1">
    <location>
        <begin position="49"/>
        <end position="59"/>
    </location>
</feature>
<accession>A0AAN7DXR9</accession>
<feature type="region of interest" description="Disordered" evidence="1">
    <location>
        <begin position="22"/>
        <end position="61"/>
    </location>
</feature>